<dbReference type="GO" id="GO:0003700">
    <property type="term" value="F:DNA-binding transcription factor activity"/>
    <property type="evidence" value="ECO:0007669"/>
    <property type="project" value="InterPro"/>
</dbReference>
<dbReference type="InterPro" id="IPR005119">
    <property type="entry name" value="LysR_subst-bd"/>
</dbReference>
<feature type="domain" description="HTH lysR-type" evidence="5">
    <location>
        <begin position="5"/>
        <end position="62"/>
    </location>
</feature>
<protein>
    <submittedName>
        <fullName evidence="6">LysR family transcriptional regulator</fullName>
    </submittedName>
</protein>
<dbReference type="RefSeq" id="WP_110424273.1">
    <property type="nucleotide sequence ID" value="NZ_QGLP01000006.1"/>
</dbReference>
<dbReference type="SUPFAM" id="SSF46785">
    <property type="entry name" value="Winged helix' DNA-binding domain"/>
    <property type="match status" value="1"/>
</dbReference>
<sequence length="294" mass="33535">MLKRENYNDLLAFLKVAQEKNFNKASQKLGISSPALSKKIHQLEQRLGVQLFNRTTRSVSLTQVGEQLFRTVETSFAKIDNELQLIEHYRNSPSGLVRINCGLQVIETLLLPKLAHFKDKYPDIQFEFISDNRFVDIVAKGFDAGIRFGSDVAEDMVAVCISQPMKMAVVATADYFQKKGFPSTIQELTQHQCIGYRLSNGHLFQWEFKYSGQIIKITPQGQWILNDDYPTLVAAKMGLGIAYLPEELIAKELANGQLIRIFNEYSYTFPPLYLYYPHRNISSALRVVVNTLKV</sequence>
<dbReference type="PANTHER" id="PTHR30537:SF1">
    <property type="entry name" value="HTH-TYPE TRANSCRIPTIONAL REGULATOR PGRR"/>
    <property type="match status" value="1"/>
</dbReference>
<dbReference type="FunFam" id="1.10.10.10:FF:000001">
    <property type="entry name" value="LysR family transcriptional regulator"/>
    <property type="match status" value="1"/>
</dbReference>
<keyword evidence="4" id="KW-0804">Transcription</keyword>
<evidence type="ECO:0000313" key="6">
    <source>
        <dbReference type="EMBL" id="PXZ03539.1"/>
    </source>
</evidence>
<dbReference type="PANTHER" id="PTHR30537">
    <property type="entry name" value="HTH-TYPE TRANSCRIPTIONAL REGULATOR"/>
    <property type="match status" value="1"/>
</dbReference>
<evidence type="ECO:0000313" key="7">
    <source>
        <dbReference type="Proteomes" id="UP000247483"/>
    </source>
</evidence>
<dbReference type="CDD" id="cd08474">
    <property type="entry name" value="PBP2_CrgA_like_5"/>
    <property type="match status" value="1"/>
</dbReference>
<keyword evidence="3" id="KW-0238">DNA-binding</keyword>
<dbReference type="InterPro" id="IPR058163">
    <property type="entry name" value="LysR-type_TF_proteobact-type"/>
</dbReference>
<proteinExistence type="inferred from homology"/>
<accession>A0A2V4DVL1</accession>
<organism evidence="6 7">
    <name type="scientific">Gilliamella apicola</name>
    <dbReference type="NCBI Taxonomy" id="1196095"/>
    <lineage>
        <taxon>Bacteria</taxon>
        <taxon>Pseudomonadati</taxon>
        <taxon>Pseudomonadota</taxon>
        <taxon>Gammaproteobacteria</taxon>
        <taxon>Orbales</taxon>
        <taxon>Orbaceae</taxon>
        <taxon>Gilliamella</taxon>
    </lineage>
</organism>
<dbReference type="AlphaFoldDB" id="A0A2V4DVL1"/>
<keyword evidence="2" id="KW-0805">Transcription regulation</keyword>
<dbReference type="EMBL" id="QGLP01000006">
    <property type="protein sequence ID" value="PXZ03539.1"/>
    <property type="molecule type" value="Genomic_DNA"/>
</dbReference>
<evidence type="ECO:0000256" key="1">
    <source>
        <dbReference type="ARBA" id="ARBA00009437"/>
    </source>
</evidence>
<evidence type="ECO:0000256" key="4">
    <source>
        <dbReference type="ARBA" id="ARBA00023163"/>
    </source>
</evidence>
<evidence type="ECO:0000256" key="3">
    <source>
        <dbReference type="ARBA" id="ARBA00023125"/>
    </source>
</evidence>
<dbReference type="GO" id="GO:0006351">
    <property type="term" value="P:DNA-templated transcription"/>
    <property type="evidence" value="ECO:0007669"/>
    <property type="project" value="TreeGrafter"/>
</dbReference>
<dbReference type="Proteomes" id="UP000247483">
    <property type="component" value="Unassembled WGS sequence"/>
</dbReference>
<dbReference type="InterPro" id="IPR036390">
    <property type="entry name" value="WH_DNA-bd_sf"/>
</dbReference>
<evidence type="ECO:0000256" key="2">
    <source>
        <dbReference type="ARBA" id="ARBA00023015"/>
    </source>
</evidence>
<comment type="caution">
    <text evidence="6">The sequence shown here is derived from an EMBL/GenBank/DDBJ whole genome shotgun (WGS) entry which is preliminary data.</text>
</comment>
<dbReference type="Gene3D" id="1.10.10.10">
    <property type="entry name" value="Winged helix-like DNA-binding domain superfamily/Winged helix DNA-binding domain"/>
    <property type="match status" value="1"/>
</dbReference>
<dbReference type="Pfam" id="PF03466">
    <property type="entry name" value="LysR_substrate"/>
    <property type="match status" value="1"/>
</dbReference>
<name>A0A2V4DVL1_9GAMM</name>
<evidence type="ECO:0000259" key="5">
    <source>
        <dbReference type="PROSITE" id="PS50931"/>
    </source>
</evidence>
<dbReference type="SUPFAM" id="SSF53850">
    <property type="entry name" value="Periplasmic binding protein-like II"/>
    <property type="match status" value="1"/>
</dbReference>
<dbReference type="PRINTS" id="PR00039">
    <property type="entry name" value="HTHLYSR"/>
</dbReference>
<dbReference type="GO" id="GO:0043565">
    <property type="term" value="F:sequence-specific DNA binding"/>
    <property type="evidence" value="ECO:0007669"/>
    <property type="project" value="TreeGrafter"/>
</dbReference>
<dbReference type="InterPro" id="IPR036388">
    <property type="entry name" value="WH-like_DNA-bd_sf"/>
</dbReference>
<dbReference type="PROSITE" id="PS50931">
    <property type="entry name" value="HTH_LYSR"/>
    <property type="match status" value="1"/>
</dbReference>
<dbReference type="Gene3D" id="3.40.190.290">
    <property type="match status" value="1"/>
</dbReference>
<dbReference type="InterPro" id="IPR000847">
    <property type="entry name" value="LysR_HTH_N"/>
</dbReference>
<gene>
    <name evidence="6" type="ORF">DKK79_11525</name>
</gene>
<dbReference type="Pfam" id="PF00126">
    <property type="entry name" value="HTH_1"/>
    <property type="match status" value="1"/>
</dbReference>
<comment type="similarity">
    <text evidence="1">Belongs to the LysR transcriptional regulatory family.</text>
</comment>
<reference evidence="6 7" key="1">
    <citation type="submission" date="2018-05" db="EMBL/GenBank/DDBJ databases">
        <title>Reference genomes for bee gut microbiota database.</title>
        <authorList>
            <person name="Ellegaard K.M."/>
        </authorList>
    </citation>
    <scope>NUCLEOTIDE SEQUENCE [LARGE SCALE GENOMIC DNA]</scope>
    <source>
        <strain evidence="6 7">ESL0177</strain>
    </source>
</reference>